<dbReference type="InterPro" id="IPR034187">
    <property type="entry name" value="Peptidases_S8_5"/>
</dbReference>
<organism evidence="12 13">
    <name type="scientific">Lunasporangiospora selenospora</name>
    <dbReference type="NCBI Taxonomy" id="979761"/>
    <lineage>
        <taxon>Eukaryota</taxon>
        <taxon>Fungi</taxon>
        <taxon>Fungi incertae sedis</taxon>
        <taxon>Mucoromycota</taxon>
        <taxon>Mortierellomycotina</taxon>
        <taxon>Mortierellomycetes</taxon>
        <taxon>Mortierellales</taxon>
        <taxon>Mortierellaceae</taxon>
        <taxon>Lunasporangiospora</taxon>
    </lineage>
</organism>
<evidence type="ECO:0000259" key="10">
    <source>
        <dbReference type="Pfam" id="PF00082"/>
    </source>
</evidence>
<dbReference type="SUPFAM" id="SSF52743">
    <property type="entry name" value="Subtilisin-like"/>
    <property type="match status" value="1"/>
</dbReference>
<evidence type="ECO:0000313" key="12">
    <source>
        <dbReference type="EMBL" id="KAF9580721.1"/>
    </source>
</evidence>
<evidence type="ECO:0000256" key="9">
    <source>
        <dbReference type="SAM" id="SignalP"/>
    </source>
</evidence>
<keyword evidence="5 7" id="KW-0720">Serine protease</keyword>
<keyword evidence="3 9" id="KW-0732">Signal</keyword>
<evidence type="ECO:0000256" key="5">
    <source>
        <dbReference type="ARBA" id="ARBA00022825"/>
    </source>
</evidence>
<sequence length="888" mass="95982">MKLTTLLAAVAAVAPLVAAGTFHEVPRGKISFVPNAYIVEYEQSTSRTVAHNNFRTHRIQYNVRKEFDVFHGAALTIKSGHEGDALANIPGVKNVWRVTVNKIPQLTAAVKGKKGQDVLAASLHQMTGMDVVRKRYKLTGKGIKIGIIDSGIDYKHPAFAAKGASEGCFARYGKNCRVKYGWDFVGDKYDGYNTPTPDADPMDCRGHGTHVAGIIGADALDIKGKYKPPQPFVGVAPEVTIGAYRIFGCKGDSGTDVVMAAMEMAFNDGMDVINISLGGGSSYKYNPQAVLAEKLIAHGMSVVAAGGNDGGDGPWMVMDIGLSDKTSSVASFDNTYGLYFSFSYGGKMAYPYMPAETYGYKPLSLPSSATLVPIFEKDGSLSDGCDPSRYKGVEKKVVLVLGDYSRCTAEERGNVSISAGAVAMVFQTTPIGMEFLIGVPEFPMASIENWAGDELIKTYKKNSKTKIDWNKKESNFRVEAGGAPSDFSSFGLDGELRSKPDLSAPGGNILSTVPRSMGGYMLQSGTSMSAPYVAGAHAIYMQAKKKTMRGDFVRQAFKNTATISSNLLSRTKASVAKQGAGLINVLSAIEATSSISPDHIDLLDSKHLRRKVQITIKNSGKHTETYRLSHIPADALNAYPTGNSFPIGDPLIEKDYASVSFSHSKIKIRPGQSTKVTLSFTEPKKGKSNQFPIYSGFVVATPLSKKSIAVHVPYTGVKGDIAKVPIMDKDLGFPGLVLVDNEGNLKEIPSKDYVFDLTNEFPAVMDRLGSHTPDLTFRIYKANSAQTKNTKLSEGDFIGYMLSENMGPGFGWAGRHKNKDMNGNLVYDVWIWGGKVLPKRDPTLKPAQLSSGTYRVVVASQRKLSKGIYPRDFEVYDLGTTTLGSLSK</sequence>
<dbReference type="InterPro" id="IPR036852">
    <property type="entry name" value="Peptidase_S8/S53_dom_sf"/>
</dbReference>
<dbReference type="OrthoDB" id="10256524at2759"/>
<dbReference type="PRINTS" id="PR00723">
    <property type="entry name" value="SUBTILISIN"/>
</dbReference>
<dbReference type="GO" id="GO:0006508">
    <property type="term" value="P:proteolysis"/>
    <property type="evidence" value="ECO:0007669"/>
    <property type="project" value="UniProtKB-KW"/>
</dbReference>
<dbReference type="Gene3D" id="3.50.30.30">
    <property type="match status" value="1"/>
</dbReference>
<feature type="chain" id="PRO_5040347403" evidence="9">
    <location>
        <begin position="20"/>
        <end position="888"/>
    </location>
</feature>
<dbReference type="Proteomes" id="UP000780801">
    <property type="component" value="Unassembled WGS sequence"/>
</dbReference>
<evidence type="ECO:0000256" key="6">
    <source>
        <dbReference type="PIRSR" id="PIRSR615500-1"/>
    </source>
</evidence>
<dbReference type="AlphaFoldDB" id="A0A9P6KDB9"/>
<dbReference type="CDD" id="cd07489">
    <property type="entry name" value="Peptidases_S8_5"/>
    <property type="match status" value="1"/>
</dbReference>
<accession>A0A9P6KDB9</accession>
<dbReference type="GO" id="GO:0016020">
    <property type="term" value="C:membrane"/>
    <property type="evidence" value="ECO:0007669"/>
    <property type="project" value="InterPro"/>
</dbReference>
<feature type="domain" description="C5a peptidase/Subtilisin-like protease SBT2-like Fn3-like" evidence="11">
    <location>
        <begin position="608"/>
        <end position="715"/>
    </location>
</feature>
<feature type="domain" description="Peptidase S8/S53" evidence="10">
    <location>
        <begin position="140"/>
        <end position="565"/>
    </location>
</feature>
<dbReference type="InterPro" id="IPR023828">
    <property type="entry name" value="Peptidase_S8_Ser-AS"/>
</dbReference>
<protein>
    <submittedName>
        <fullName evidence="12">Uncharacterized protein</fullName>
    </submittedName>
</protein>
<feature type="active site" description="Charge relay system" evidence="6 7">
    <location>
        <position position="207"/>
    </location>
</feature>
<dbReference type="GO" id="GO:0004252">
    <property type="term" value="F:serine-type endopeptidase activity"/>
    <property type="evidence" value="ECO:0007669"/>
    <property type="project" value="UniProtKB-UniRule"/>
</dbReference>
<evidence type="ECO:0000256" key="4">
    <source>
        <dbReference type="ARBA" id="ARBA00022801"/>
    </source>
</evidence>
<comment type="caution">
    <text evidence="12">The sequence shown here is derived from an EMBL/GenBank/DDBJ whole genome shotgun (WGS) entry which is preliminary data.</text>
</comment>
<keyword evidence="2 7" id="KW-0645">Protease</keyword>
<dbReference type="Pfam" id="PF00082">
    <property type="entry name" value="Peptidase_S8"/>
    <property type="match status" value="1"/>
</dbReference>
<keyword evidence="4 7" id="KW-0378">Hydrolase</keyword>
<comment type="similarity">
    <text evidence="1 7 8">Belongs to the peptidase S8 family.</text>
</comment>
<feature type="active site" description="Charge relay system" evidence="6 7">
    <location>
        <position position="149"/>
    </location>
</feature>
<evidence type="ECO:0000256" key="1">
    <source>
        <dbReference type="ARBA" id="ARBA00011073"/>
    </source>
</evidence>
<dbReference type="PROSITE" id="PS00137">
    <property type="entry name" value="SUBTILASE_HIS"/>
    <property type="match status" value="1"/>
</dbReference>
<dbReference type="InterPro" id="IPR022398">
    <property type="entry name" value="Peptidase_S8_His-AS"/>
</dbReference>
<evidence type="ECO:0000256" key="2">
    <source>
        <dbReference type="ARBA" id="ARBA00022670"/>
    </source>
</evidence>
<reference evidence="12" key="1">
    <citation type="journal article" date="2020" name="Fungal Divers.">
        <title>Resolving the Mortierellaceae phylogeny through synthesis of multi-gene phylogenetics and phylogenomics.</title>
        <authorList>
            <person name="Vandepol N."/>
            <person name="Liber J."/>
            <person name="Desiro A."/>
            <person name="Na H."/>
            <person name="Kennedy M."/>
            <person name="Barry K."/>
            <person name="Grigoriev I.V."/>
            <person name="Miller A.N."/>
            <person name="O'Donnell K."/>
            <person name="Stajich J.E."/>
            <person name="Bonito G."/>
        </authorList>
    </citation>
    <scope>NUCLEOTIDE SEQUENCE</scope>
    <source>
        <strain evidence="12">KOD1015</strain>
    </source>
</reference>
<dbReference type="EMBL" id="JAABOA010001887">
    <property type="protein sequence ID" value="KAF9580721.1"/>
    <property type="molecule type" value="Genomic_DNA"/>
</dbReference>
<dbReference type="Gene3D" id="3.40.50.200">
    <property type="entry name" value="Peptidase S8/S53 domain"/>
    <property type="match status" value="1"/>
</dbReference>
<dbReference type="GO" id="GO:0005615">
    <property type="term" value="C:extracellular space"/>
    <property type="evidence" value="ECO:0007669"/>
    <property type="project" value="TreeGrafter"/>
</dbReference>
<dbReference type="PROSITE" id="PS51892">
    <property type="entry name" value="SUBTILASE"/>
    <property type="match status" value="1"/>
</dbReference>
<dbReference type="InterPro" id="IPR015500">
    <property type="entry name" value="Peptidase_S8_subtilisin-rel"/>
</dbReference>
<dbReference type="InterPro" id="IPR050131">
    <property type="entry name" value="Peptidase_S8_subtilisin-like"/>
</dbReference>
<name>A0A9P6KDB9_9FUNG</name>
<dbReference type="InterPro" id="IPR010435">
    <property type="entry name" value="C5a/SBT2-like_Fn3"/>
</dbReference>
<proteinExistence type="inferred from homology"/>
<feature type="active site" description="Charge relay system" evidence="6 7">
    <location>
        <position position="527"/>
    </location>
</feature>
<dbReference type="PANTHER" id="PTHR43806:SF66">
    <property type="entry name" value="SERIN ENDOPEPTIDASE"/>
    <property type="match status" value="1"/>
</dbReference>
<dbReference type="PANTHER" id="PTHR43806">
    <property type="entry name" value="PEPTIDASE S8"/>
    <property type="match status" value="1"/>
</dbReference>
<gene>
    <name evidence="12" type="ORF">BGW38_002511</name>
</gene>
<keyword evidence="13" id="KW-1185">Reference proteome</keyword>
<dbReference type="PROSITE" id="PS00136">
    <property type="entry name" value="SUBTILASE_ASP"/>
    <property type="match status" value="1"/>
</dbReference>
<dbReference type="Gene3D" id="2.60.40.1710">
    <property type="entry name" value="Subtilisin-like superfamily"/>
    <property type="match status" value="1"/>
</dbReference>
<evidence type="ECO:0000256" key="3">
    <source>
        <dbReference type="ARBA" id="ARBA00022729"/>
    </source>
</evidence>
<evidence type="ECO:0000256" key="7">
    <source>
        <dbReference type="PROSITE-ProRule" id="PRU01240"/>
    </source>
</evidence>
<evidence type="ECO:0000256" key="8">
    <source>
        <dbReference type="RuleBase" id="RU003355"/>
    </source>
</evidence>
<dbReference type="InterPro" id="IPR023827">
    <property type="entry name" value="Peptidase_S8_Asp-AS"/>
</dbReference>
<dbReference type="InterPro" id="IPR000209">
    <property type="entry name" value="Peptidase_S8/S53_dom"/>
</dbReference>
<feature type="signal peptide" evidence="9">
    <location>
        <begin position="1"/>
        <end position="19"/>
    </location>
</feature>
<evidence type="ECO:0000259" key="11">
    <source>
        <dbReference type="Pfam" id="PF06280"/>
    </source>
</evidence>
<evidence type="ECO:0000313" key="13">
    <source>
        <dbReference type="Proteomes" id="UP000780801"/>
    </source>
</evidence>
<dbReference type="PROSITE" id="PS00138">
    <property type="entry name" value="SUBTILASE_SER"/>
    <property type="match status" value="1"/>
</dbReference>
<dbReference type="Pfam" id="PF06280">
    <property type="entry name" value="fn3_5"/>
    <property type="match status" value="1"/>
</dbReference>